<feature type="transmembrane region" description="Helical" evidence="1">
    <location>
        <begin position="20"/>
        <end position="39"/>
    </location>
</feature>
<dbReference type="EMBL" id="BMKI01000018">
    <property type="protein sequence ID" value="GGD04603.1"/>
    <property type="molecule type" value="Genomic_DNA"/>
</dbReference>
<dbReference type="RefSeq" id="WP_088271913.1">
    <property type="nucleotide sequence ID" value="NZ_BMKI01000018.1"/>
</dbReference>
<evidence type="ECO:0000313" key="3">
    <source>
        <dbReference type="Proteomes" id="UP000630615"/>
    </source>
</evidence>
<comment type="caution">
    <text evidence="2">The sequence shown here is derived from an EMBL/GenBank/DDBJ whole genome shotgun (WGS) entry which is preliminary data.</text>
</comment>
<keyword evidence="3" id="KW-1185">Reference proteome</keyword>
<proteinExistence type="predicted"/>
<feature type="transmembrane region" description="Helical" evidence="1">
    <location>
        <begin position="145"/>
        <end position="164"/>
    </location>
</feature>
<organism evidence="2 3">
    <name type="scientific">Enterococcus wangshanyuanii</name>
    <dbReference type="NCBI Taxonomy" id="2005703"/>
    <lineage>
        <taxon>Bacteria</taxon>
        <taxon>Bacillati</taxon>
        <taxon>Bacillota</taxon>
        <taxon>Bacilli</taxon>
        <taxon>Lactobacillales</taxon>
        <taxon>Enterococcaceae</taxon>
        <taxon>Enterococcus</taxon>
    </lineage>
</organism>
<protein>
    <submittedName>
        <fullName evidence="2">Uncharacterized protein</fullName>
    </submittedName>
</protein>
<accession>A0ABQ1PVD3</accession>
<dbReference type="Proteomes" id="UP000630615">
    <property type="component" value="Unassembled WGS sequence"/>
</dbReference>
<keyword evidence="1" id="KW-0812">Transmembrane</keyword>
<evidence type="ECO:0000256" key="1">
    <source>
        <dbReference type="SAM" id="Phobius"/>
    </source>
</evidence>
<dbReference type="Pfam" id="PF19528">
    <property type="entry name" value="DUF6056"/>
    <property type="match status" value="1"/>
</dbReference>
<feature type="transmembrane region" description="Helical" evidence="1">
    <location>
        <begin position="114"/>
        <end position="133"/>
    </location>
</feature>
<keyword evidence="1" id="KW-1133">Transmembrane helix</keyword>
<feature type="transmembrane region" description="Helical" evidence="1">
    <location>
        <begin position="77"/>
        <end position="102"/>
    </location>
</feature>
<gene>
    <name evidence="2" type="ORF">GCM10011573_37650</name>
</gene>
<reference evidence="3" key="1">
    <citation type="journal article" date="2019" name="Int. J. Syst. Evol. Microbiol.">
        <title>The Global Catalogue of Microorganisms (GCM) 10K type strain sequencing project: providing services to taxonomists for standard genome sequencing and annotation.</title>
        <authorList>
            <consortium name="The Broad Institute Genomics Platform"/>
            <consortium name="The Broad Institute Genome Sequencing Center for Infectious Disease"/>
            <person name="Wu L."/>
            <person name="Ma J."/>
        </authorList>
    </citation>
    <scope>NUCLEOTIDE SEQUENCE [LARGE SCALE GENOMIC DNA]</scope>
    <source>
        <strain evidence="3">CGMCC 1.15942</strain>
    </source>
</reference>
<dbReference type="InterPro" id="IPR045691">
    <property type="entry name" value="DUF6056"/>
</dbReference>
<evidence type="ECO:0000313" key="2">
    <source>
        <dbReference type="EMBL" id="GGD04603.1"/>
    </source>
</evidence>
<name>A0ABQ1PVD3_9ENTE</name>
<keyword evidence="1" id="KW-0472">Membrane</keyword>
<feature type="transmembrane region" description="Helical" evidence="1">
    <location>
        <begin position="171"/>
        <end position="187"/>
    </location>
</feature>
<feature type="transmembrane region" description="Helical" evidence="1">
    <location>
        <begin position="193"/>
        <end position="210"/>
    </location>
</feature>
<sequence length="218" mass="25623">MNRVMTSGMNKNWFSKNSQLIGICILFLCITIYFSFFGIQKGTDDEWFKRVSEQKHFFDYIIHRYTGWSARIFPDAIMYFIFSMPLIVYSSITSASLLIAAYSIARIMKKTVSLFDMIVILAFFGWMNFPFIYHSFLWITGAVNYLWPLSLGLFAMIPYADYVFRGDRWTKRSWMFLSIFITLLFSISNEQYLLVGFCAAVCAHIALVISKKRNLFFY</sequence>